<sequence>MSSLLSQSSRRNRHLDPDINDPDNTDMLRRLHYDLCRKYQLHGDKVVNTWCNLTPGQRWEMTKAGAADGVIPENPWDQSLGSMRSLIPEWNLHDISWSPEYFLNILHHRATTTLRQQYLGSSDRDDCVGDHDAVAGIMRTHNLAHAKEFEDCYIIFVDGDKYGRSFKMQEDETEAAKDDLRRALNERLCLPQAVGVLVLMRQLYLMQALNNMMEDVLDARPIGSTCADTGSTSSKDSAIAPARRNKLTKDPREVDEKPTPVAVSLPGVLSAAHDRKAACDEYLSLLRQEPAALAEAVNTAILSRPELVPDDRGRILPNDTRKYITRAALEAVHNAVRAAATWSCICRLLEELSGHHSPNDRARRKVLAQELANLCNAEYTRVQGLLRRCVASIPGYSKWFRRMPSTTPGNAATIVMSKRDVNTAIKGDAQLHHIVRLCMPRTTGPCAASWVQAIDRHQKRFPLERERLEPRVVDALSDVAAIVGFIEALPKIMTMPAPSRKKGLTLINGLEQLEREISVLRTKFDLSKYAVPVEVLKRPDRAETVLKRLDRQIAKHRGNKIGVLYEDLIASWTATFPRVPTQHQVVKNMKAPAPQGDASEDNHNKPAAAPQADATCNGDKPVAALPGDIIDPEAPGLTPPQVFHERFRQLHVRRRKQKEGTRTRTPHPTAYDITFVEKDGSLEDIPEWNRPLYVHYVHRRTAKTFTALFAGSEAGDPIPWLDFRKSMADVGFAVRPQSGSGYAFEPPEEFVLNGAVTFYRPPGKSLIEGHRLVYFRRRLTSKYGWTDDTFQIGSDEDWEEQ</sequence>
<feature type="compositionally biased region" description="Basic and acidic residues" evidence="1">
    <location>
        <begin position="247"/>
        <end position="258"/>
    </location>
</feature>
<accession>A0A3N2PKU8</accession>
<feature type="region of interest" description="Disordered" evidence="1">
    <location>
        <begin position="589"/>
        <end position="640"/>
    </location>
</feature>
<reference evidence="2 3" key="1">
    <citation type="journal article" date="2018" name="Mol. Ecol.">
        <title>The obligate alkalophilic soda-lake fungus Sodiomyces alkalinus has shifted to a protein diet.</title>
        <authorList>
            <person name="Grum-Grzhimaylo A.A."/>
            <person name="Falkoski D.L."/>
            <person name="van den Heuvel J."/>
            <person name="Valero-Jimenez C.A."/>
            <person name="Min B."/>
            <person name="Choi I.G."/>
            <person name="Lipzen A."/>
            <person name="Daum C.G."/>
            <person name="Aanen D.K."/>
            <person name="Tsang A."/>
            <person name="Henrissat B."/>
            <person name="Bilanenko E.N."/>
            <person name="de Vries R.P."/>
            <person name="van Kan J.A.L."/>
            <person name="Grigoriev I.V."/>
            <person name="Debets A.J.M."/>
        </authorList>
    </citation>
    <scope>NUCLEOTIDE SEQUENCE [LARGE SCALE GENOMIC DNA]</scope>
    <source>
        <strain evidence="2 3">F11</strain>
    </source>
</reference>
<keyword evidence="3" id="KW-1185">Reference proteome</keyword>
<proteinExistence type="predicted"/>
<dbReference type="RefSeq" id="XP_028462953.1">
    <property type="nucleotide sequence ID" value="XM_028615283.1"/>
</dbReference>
<dbReference type="STRING" id="1314773.A0A3N2PKU8"/>
<dbReference type="Proteomes" id="UP000272025">
    <property type="component" value="Unassembled WGS sequence"/>
</dbReference>
<name>A0A3N2PKU8_SODAK</name>
<dbReference type="PANTHER" id="PTHR40788">
    <property type="entry name" value="CLR5 DOMAIN-CONTAINING PROTEIN-RELATED"/>
    <property type="match status" value="1"/>
</dbReference>
<organism evidence="2 3">
    <name type="scientific">Sodiomyces alkalinus (strain CBS 110278 / VKM F-3762 / F11)</name>
    <name type="common">Alkaliphilic filamentous fungus</name>
    <dbReference type="NCBI Taxonomy" id="1314773"/>
    <lineage>
        <taxon>Eukaryota</taxon>
        <taxon>Fungi</taxon>
        <taxon>Dikarya</taxon>
        <taxon>Ascomycota</taxon>
        <taxon>Pezizomycotina</taxon>
        <taxon>Sordariomycetes</taxon>
        <taxon>Hypocreomycetidae</taxon>
        <taxon>Glomerellales</taxon>
        <taxon>Plectosphaerellaceae</taxon>
        <taxon>Sodiomyces</taxon>
    </lineage>
</organism>
<dbReference type="OrthoDB" id="2922289at2759"/>
<feature type="region of interest" description="Disordered" evidence="1">
    <location>
        <begin position="1"/>
        <end position="21"/>
    </location>
</feature>
<dbReference type="AlphaFoldDB" id="A0A3N2PKU8"/>
<gene>
    <name evidence="2" type="ORF">SODALDRAFT_395051</name>
</gene>
<feature type="compositionally biased region" description="Polar residues" evidence="1">
    <location>
        <begin position="227"/>
        <end position="236"/>
    </location>
</feature>
<feature type="region of interest" description="Disordered" evidence="1">
    <location>
        <begin position="227"/>
        <end position="259"/>
    </location>
</feature>
<evidence type="ECO:0000313" key="3">
    <source>
        <dbReference type="Proteomes" id="UP000272025"/>
    </source>
</evidence>
<dbReference type="EMBL" id="ML119062">
    <property type="protein sequence ID" value="ROT35147.1"/>
    <property type="molecule type" value="Genomic_DNA"/>
</dbReference>
<dbReference type="GeneID" id="39583760"/>
<evidence type="ECO:0000256" key="1">
    <source>
        <dbReference type="SAM" id="MobiDB-lite"/>
    </source>
</evidence>
<evidence type="ECO:0000313" key="2">
    <source>
        <dbReference type="EMBL" id="ROT35147.1"/>
    </source>
</evidence>
<protein>
    <submittedName>
        <fullName evidence="2">Uncharacterized protein</fullName>
    </submittedName>
</protein>
<dbReference type="PANTHER" id="PTHR40788:SF1">
    <property type="entry name" value="IPA PROTEIN"/>
    <property type="match status" value="1"/>
</dbReference>